<dbReference type="Gene3D" id="1.20.1070.10">
    <property type="entry name" value="Rhodopsin 7-helix transmembrane proteins"/>
    <property type="match status" value="2"/>
</dbReference>
<feature type="domain" description="Ig-like" evidence="30">
    <location>
        <begin position="248"/>
        <end position="332"/>
    </location>
</feature>
<evidence type="ECO:0000256" key="24">
    <source>
        <dbReference type="ARBA" id="ARBA00045206"/>
    </source>
</evidence>
<sequence length="1471" mass="163236">MQPDMAPGVRRKEPALDLAFCDSEGLIFKYPKTIYAWEQACVWIPCTYKNKQNQEQHLDNFTLYHNPEYDKAIKDYNGTILYTKTKTGEHFTSDGRVQKTENNCTLSINPVSFQDSGTLGMRVKWREGGKEEKWMAELHLNVSKTPPPPHLQLLTSRIVESQSVTASCFLNFSCFGYDIKLWWSLEGLNSTSSSKDSTSLSTDNVFTKSDLTFQPRWTHHRKNLSCRVLHSSTVLSEETVQLDVKHTPKLKIEVSPRDAVVMKGEFVNMTCQVTSSNPEYKTISWLKNGNLMKEQQQPTLTLSKVTKEMAGTYHCQASNDVGLGRSEEVNLKVLYAPEPSMVQIHPSPAEEGKLVELICVSSANPPAKNYTWHHNGNKIPEKTEEKLCISQVSREDAGNYSCLAENVYGRGQSGQVAELHVQYPPKEVTVVIQNSTLIREGDSVKLVCRYHSSNPDVSHYYWTPGSSLNKPINEVLWVYKVAWDTPPITCKACNQWCSESSPVSLDVQYAPRDVKILQIRPQSEILAGHQVVLRCDFSQSRPKDVHFFWMKNGSLLKEGRELVFNSTSPEDAGNYSCSINNSIGQTTSKTWRLQVLYAPRRLHVSITPGHRVMEGRKAALTCESDANPPVSHYAWFDWNNQDLQYSGKTLRLESLKIKHSGSYWCQGSNRLGTAESAPSTLTVYYSPESIGRRVAIGIGSCLAIVIIAIWGVKFQQQDAGTSETQRPLPSGDDTVTYSVVQRRHVGDYENMVPDLSEDEGIHYSELVKFGVGEPSPAHENVESSSCPGRRSEDREQGDRRSSGGTASSPMDLPPQLSFAFYVAAFALGFPLNVLAIRGAAAHARLHLTPSLVYTLHLGCSDLLLAISLPLKAVEALAWGVWPLPAALCPVFALVHFAPLYAGGGFLAALSAGRYLGAAFPLGYQALRRPRYSWGVCVAIWVLVLCHLGLVLVLEAPGGWLQNSTSSLGINTPVNGSPVCLEAWDPSSAGPARLSFSLLLFFVPLIITAFCYVGCLRALAHSGLSHRRKLRAAWVAGGALLTLLLCLGPYNVSNVAGFLQPSLGGTWRKLGLITGAWSVVLNPLVTGYLGTGPGRGTVTAKTLLQDIGGHQPRVHPWRHGPWPQPTLTVHHLTEEESCVPRICAVAVTMEKNPDQFFFHGNHWLYFSVYLFAFLVGLPLNLMALVIFVGKLRRRPVAVDVLLLNLTLSDLLLLLFLPFRMAEAASGMRWPLPFILCPISGFIFFTTIYLTSLFLAAVSIERLLSVAYPLWYKTRPRLAQAGLVSGICWFLAAAHCSVVYVTEFSGNSTHSQGTNGTCYLEFREDQLAILLPVRLEMGVVLFGVPLLITSYCYSRLVWILGRSSSRRRRRRVVGLVVATLLNFLVCFGPYNVSHVVGYIQGKSPTWRSYVLLLSTLNSCVDPLVYYFSSSRFQVDFHELLGRLTGGWSPGSQEVSMELKVKDGGEWLSQDCPT</sequence>
<dbReference type="GO" id="GO:0030888">
    <property type="term" value="P:regulation of B cell proliferation"/>
    <property type="evidence" value="ECO:0007669"/>
    <property type="project" value="TreeGrafter"/>
</dbReference>
<dbReference type="EMBL" id="KN122176">
    <property type="protein sequence ID" value="KFO32379.1"/>
    <property type="molecule type" value="Genomic_DNA"/>
</dbReference>
<dbReference type="GO" id="GO:0070062">
    <property type="term" value="C:extracellular exosome"/>
    <property type="evidence" value="ECO:0007669"/>
    <property type="project" value="TreeGrafter"/>
</dbReference>
<dbReference type="GO" id="GO:0050859">
    <property type="term" value="P:negative regulation of B cell receptor signaling pathway"/>
    <property type="evidence" value="ECO:0007669"/>
    <property type="project" value="TreeGrafter"/>
</dbReference>
<dbReference type="InterPro" id="IPR017452">
    <property type="entry name" value="GPCR_Rhodpsn_7TM"/>
</dbReference>
<feature type="transmembrane region" description="Helical" evidence="28">
    <location>
        <begin position="1237"/>
        <end position="1258"/>
    </location>
</feature>
<dbReference type="SUPFAM" id="SSF48726">
    <property type="entry name" value="Immunoglobulin"/>
    <property type="match status" value="7"/>
</dbReference>
<keyword evidence="4" id="KW-1003">Cell membrane</keyword>
<dbReference type="PRINTS" id="PR01904">
    <property type="entry name" value="GPR40FAMILY"/>
</dbReference>
<feature type="transmembrane region" description="Helical" evidence="28">
    <location>
        <begin position="1031"/>
        <end position="1051"/>
    </location>
</feature>
<dbReference type="GO" id="GO:0007155">
    <property type="term" value="P:cell adhesion"/>
    <property type="evidence" value="ECO:0007669"/>
    <property type="project" value="UniProtKB-KW"/>
</dbReference>
<evidence type="ECO:0000256" key="28">
    <source>
        <dbReference type="SAM" id="Phobius"/>
    </source>
</evidence>
<keyword evidence="14 28" id="KW-0472">Membrane</keyword>
<dbReference type="Pfam" id="PF13895">
    <property type="entry name" value="Ig_2"/>
    <property type="match status" value="2"/>
</dbReference>
<feature type="domain" description="Ig-like" evidence="30">
    <location>
        <begin position="337"/>
        <end position="422"/>
    </location>
</feature>
<evidence type="ECO:0000256" key="13">
    <source>
        <dbReference type="ARBA" id="ARBA00023121"/>
    </source>
</evidence>
<keyword evidence="18" id="KW-0807">Transducer</keyword>
<dbReference type="Pfam" id="PF13927">
    <property type="entry name" value="Ig_3"/>
    <property type="match status" value="2"/>
</dbReference>
<dbReference type="InterPro" id="IPR007110">
    <property type="entry name" value="Ig-like_dom"/>
</dbReference>
<dbReference type="PROSITE" id="PS50835">
    <property type="entry name" value="IG_LIKE"/>
    <property type="match status" value="6"/>
</dbReference>
<dbReference type="GO" id="GO:0033691">
    <property type="term" value="F:sialic acid binding"/>
    <property type="evidence" value="ECO:0007669"/>
    <property type="project" value="TreeGrafter"/>
</dbReference>
<evidence type="ECO:0000256" key="21">
    <source>
        <dbReference type="ARBA" id="ARBA00038361"/>
    </source>
</evidence>
<evidence type="ECO:0000256" key="25">
    <source>
        <dbReference type="ARBA" id="ARBA00045430"/>
    </source>
</evidence>
<evidence type="ECO:0000256" key="5">
    <source>
        <dbReference type="ARBA" id="ARBA00022553"/>
    </source>
</evidence>
<dbReference type="STRING" id="885580.ENSFDAP00000022668"/>
<keyword evidence="9" id="KW-0677">Repeat</keyword>
<evidence type="ECO:0000256" key="12">
    <source>
        <dbReference type="ARBA" id="ARBA00023040"/>
    </source>
</evidence>
<dbReference type="FunFam" id="1.20.1070.10:FF:000173">
    <property type="entry name" value="Free fatty acid receptor 1"/>
    <property type="match status" value="2"/>
</dbReference>
<evidence type="ECO:0000259" key="30">
    <source>
        <dbReference type="PROSITE" id="PS50835"/>
    </source>
</evidence>
<evidence type="ECO:0000256" key="7">
    <source>
        <dbReference type="ARBA" id="ARBA00022729"/>
    </source>
</evidence>
<dbReference type="GO" id="GO:0042113">
    <property type="term" value="P:B cell activation"/>
    <property type="evidence" value="ECO:0007669"/>
    <property type="project" value="TreeGrafter"/>
</dbReference>
<dbReference type="SMART" id="SM00409">
    <property type="entry name" value="IG"/>
    <property type="match status" value="7"/>
</dbReference>
<evidence type="ECO:0000256" key="4">
    <source>
        <dbReference type="ARBA" id="ARBA00022475"/>
    </source>
</evidence>
<gene>
    <name evidence="31" type="ORF">H920_06224</name>
</gene>
<keyword evidence="6 28" id="KW-0812">Transmembrane</keyword>
<evidence type="ECO:0000256" key="27">
    <source>
        <dbReference type="SAM" id="MobiDB-lite"/>
    </source>
</evidence>
<keyword evidence="7" id="KW-0732">Signal</keyword>
<evidence type="ECO:0000256" key="3">
    <source>
        <dbReference type="ARBA" id="ARBA00021527"/>
    </source>
</evidence>
<feature type="transmembrane region" description="Helical" evidence="28">
    <location>
        <begin position="1370"/>
        <end position="1388"/>
    </location>
</feature>
<evidence type="ECO:0000256" key="17">
    <source>
        <dbReference type="ARBA" id="ARBA00023180"/>
    </source>
</evidence>
<evidence type="ECO:0000256" key="23">
    <source>
        <dbReference type="ARBA" id="ARBA00041781"/>
    </source>
</evidence>
<dbReference type="PANTHER" id="PTHR46958:SF1">
    <property type="entry name" value="B-CELL RECEPTOR CD22"/>
    <property type="match status" value="1"/>
</dbReference>
<feature type="domain" description="G-protein coupled receptors family 1 profile" evidence="29">
    <location>
        <begin position="831"/>
        <end position="1085"/>
    </location>
</feature>
<dbReference type="SUPFAM" id="SSF81321">
    <property type="entry name" value="Family A G protein-coupled receptor-like"/>
    <property type="match status" value="2"/>
</dbReference>
<evidence type="ECO:0000313" key="32">
    <source>
        <dbReference type="Proteomes" id="UP000028990"/>
    </source>
</evidence>
<dbReference type="InterPro" id="IPR003599">
    <property type="entry name" value="Ig_sub"/>
</dbReference>
<dbReference type="CDD" id="cd15169">
    <property type="entry name" value="7tmA_FFAR1"/>
    <property type="match status" value="1"/>
</dbReference>
<keyword evidence="16 31" id="KW-0675">Receptor</keyword>
<evidence type="ECO:0000256" key="8">
    <source>
        <dbReference type="ARBA" id="ARBA00022734"/>
    </source>
</evidence>
<feature type="transmembrane region" description="Helical" evidence="28">
    <location>
        <begin position="818"/>
        <end position="839"/>
    </location>
</feature>
<evidence type="ECO:0000256" key="2">
    <source>
        <dbReference type="ARBA" id="ARBA00004651"/>
    </source>
</evidence>
<keyword evidence="12" id="KW-0297">G-protein coupled receptor</keyword>
<comment type="subcellular location">
    <subcellularLocation>
        <location evidence="2">Cell membrane</location>
        <topology evidence="2">Multi-pass membrane protein</topology>
    </subcellularLocation>
    <subcellularLocation>
        <location evidence="1">Cell membrane</location>
        <topology evidence="1">Single-pass type I membrane protein</topology>
    </subcellularLocation>
</comment>
<organism evidence="31 32">
    <name type="scientific">Fukomys damarensis</name>
    <name type="common">Damaraland mole rat</name>
    <name type="synonym">Cryptomys damarensis</name>
    <dbReference type="NCBI Taxonomy" id="885580"/>
    <lineage>
        <taxon>Eukaryota</taxon>
        <taxon>Metazoa</taxon>
        <taxon>Chordata</taxon>
        <taxon>Craniata</taxon>
        <taxon>Vertebrata</taxon>
        <taxon>Euteleostomi</taxon>
        <taxon>Mammalia</taxon>
        <taxon>Eutheria</taxon>
        <taxon>Euarchontoglires</taxon>
        <taxon>Glires</taxon>
        <taxon>Rodentia</taxon>
        <taxon>Hystricomorpha</taxon>
        <taxon>Bathyergidae</taxon>
        <taxon>Fukomys</taxon>
    </lineage>
</organism>
<evidence type="ECO:0000256" key="16">
    <source>
        <dbReference type="ARBA" id="ARBA00023170"/>
    </source>
</evidence>
<evidence type="ECO:0000256" key="15">
    <source>
        <dbReference type="ARBA" id="ARBA00023157"/>
    </source>
</evidence>
<dbReference type="CDD" id="cd00096">
    <property type="entry name" value="Ig"/>
    <property type="match status" value="1"/>
</dbReference>
<feature type="domain" description="Ig-like" evidence="30">
    <location>
        <begin position="149"/>
        <end position="241"/>
    </location>
</feature>
<dbReference type="Pfam" id="PF00001">
    <property type="entry name" value="7tm_1"/>
    <property type="match status" value="2"/>
</dbReference>
<keyword evidence="15" id="KW-1015">Disulfide bond</keyword>
<feature type="transmembrane region" description="Helical" evidence="28">
    <location>
        <begin position="1162"/>
        <end position="1187"/>
    </location>
</feature>
<keyword evidence="10" id="KW-0130">Cell adhesion</keyword>
<feature type="transmembrane region" description="Helical" evidence="28">
    <location>
        <begin position="851"/>
        <end position="870"/>
    </location>
</feature>
<keyword evidence="5" id="KW-0597">Phosphoprotein</keyword>
<comment type="function">
    <text evidence="25">Most highly expressed siglec (sialic acid-binding immunoglobulin-like lectin) on B-cells that plays a role in various aspects of B-cell biology including differentiation, antigen presentation, and trafficking to bone marrow. Binds to alpha 2,6-linked sialic acid residues of surface molecules such as CD22 itself, CD45 and IgM in a cis configuration. Can also bind to ligands on other cells as an adhesion molecule in a trans configuration. Acts as an inhibitory coreceptor on the surface of B-cells and inhibits B-cell receptor induced signaling, characterized by inhibition of the calcium mobilization and cellular activation. Mechanistically, the immunoreceptor tyrosine-based inhibitory motif domain is phosphorylated by the Src kinase LYN, which in turn leads to the recruitment of the protein tyrosine phosphatase 1/PTPN6, leading to the negative regulation of BCR signaling. If this negative signaling from is of sufficient strength, apoptosis of the B-cell can be induced.</text>
</comment>
<feature type="transmembrane region" description="Helical" evidence="28">
    <location>
        <begin position="694"/>
        <end position="712"/>
    </location>
</feature>
<dbReference type="GO" id="GO:0004930">
    <property type="term" value="F:G protein-coupled receptor activity"/>
    <property type="evidence" value="ECO:0007669"/>
    <property type="project" value="UniProtKB-KW"/>
</dbReference>
<dbReference type="Proteomes" id="UP000028990">
    <property type="component" value="Unassembled WGS sequence"/>
</dbReference>
<feature type="domain" description="Ig-like" evidence="30">
    <location>
        <begin position="599"/>
        <end position="682"/>
    </location>
</feature>
<evidence type="ECO:0000256" key="26">
    <source>
        <dbReference type="ARBA" id="ARBA00046458"/>
    </source>
</evidence>
<dbReference type="GO" id="GO:0042609">
    <property type="term" value="F:CD4 receptor binding"/>
    <property type="evidence" value="ECO:0007669"/>
    <property type="project" value="TreeGrafter"/>
</dbReference>
<keyword evidence="8" id="KW-0430">Lectin</keyword>
<dbReference type="GO" id="GO:0030246">
    <property type="term" value="F:carbohydrate binding"/>
    <property type="evidence" value="ECO:0007669"/>
    <property type="project" value="UniProtKB-KW"/>
</dbReference>
<dbReference type="FunFam" id="2.60.40.10:FF:002011">
    <property type="entry name" value="B-cell receptor CD22"/>
    <property type="match status" value="1"/>
</dbReference>
<feature type="transmembrane region" description="Helical" evidence="28">
    <location>
        <begin position="1279"/>
        <end position="1299"/>
    </location>
</feature>
<dbReference type="InterPro" id="IPR013313">
    <property type="entry name" value="GPR40_recept_FA"/>
</dbReference>
<dbReference type="InterPro" id="IPR013162">
    <property type="entry name" value="CD80_C2-set"/>
</dbReference>
<dbReference type="SMART" id="SM00408">
    <property type="entry name" value="IGc2"/>
    <property type="match status" value="4"/>
</dbReference>
<feature type="compositionally biased region" description="Basic and acidic residues" evidence="27">
    <location>
        <begin position="789"/>
        <end position="801"/>
    </location>
</feature>
<keyword evidence="32" id="KW-1185">Reference proteome</keyword>
<dbReference type="PRINTS" id="PR01905">
    <property type="entry name" value="FATTYACIDR"/>
</dbReference>
<accession>A0A091DJS4</accession>
<feature type="domain" description="Ig-like" evidence="30">
    <location>
        <begin position="425"/>
        <end position="508"/>
    </location>
</feature>
<keyword evidence="13" id="KW-0446">Lipid-binding</keyword>
<evidence type="ECO:0000256" key="14">
    <source>
        <dbReference type="ARBA" id="ARBA00023136"/>
    </source>
</evidence>
<dbReference type="GO" id="GO:0055037">
    <property type="term" value="C:recycling endosome"/>
    <property type="evidence" value="ECO:0007669"/>
    <property type="project" value="TreeGrafter"/>
</dbReference>
<keyword evidence="19" id="KW-0393">Immunoglobulin domain</keyword>
<feature type="transmembrane region" description="Helical" evidence="28">
    <location>
        <begin position="1337"/>
        <end position="1358"/>
    </location>
</feature>
<dbReference type="Pfam" id="PF08205">
    <property type="entry name" value="C2-set_2"/>
    <property type="match status" value="1"/>
</dbReference>
<dbReference type="GO" id="GO:0008289">
    <property type="term" value="F:lipid binding"/>
    <property type="evidence" value="ECO:0007669"/>
    <property type="project" value="UniProtKB-KW"/>
</dbReference>
<reference evidence="31 32" key="1">
    <citation type="submission" date="2013-11" db="EMBL/GenBank/DDBJ databases">
        <title>The Damaraland mole rat (Fukomys damarensis) genome and evolution of African mole rats.</title>
        <authorList>
            <person name="Gladyshev V.N."/>
            <person name="Fang X."/>
        </authorList>
    </citation>
    <scope>NUCLEOTIDE SEQUENCE [LARGE SCALE GENOMIC DNA]</scope>
    <source>
        <tissue evidence="31">Liver</tissue>
    </source>
</reference>
<evidence type="ECO:0000256" key="18">
    <source>
        <dbReference type="ARBA" id="ARBA00023224"/>
    </source>
</evidence>
<keyword evidence="11 28" id="KW-1133">Transmembrane helix</keyword>
<dbReference type="InterPro" id="IPR036179">
    <property type="entry name" value="Ig-like_dom_sf"/>
</dbReference>
<feature type="transmembrane region" description="Helical" evidence="28">
    <location>
        <begin position="993"/>
        <end position="1019"/>
    </location>
</feature>
<evidence type="ECO:0000256" key="20">
    <source>
        <dbReference type="ARBA" id="ARBA00033166"/>
    </source>
</evidence>
<dbReference type="Gene3D" id="2.60.40.10">
    <property type="entry name" value="Immunoglobulins"/>
    <property type="match status" value="6"/>
</dbReference>
<comment type="function">
    <text evidence="24">G-protein coupled receptor for medium and long chain saturated and unsaturated fatty acids that plays an important role in glucose homeostasis. Fatty acid binding increases glucose-stimulated insulin secretion, and may also enhance the secretion of glucagon-like peptide 1 (GLP-1). May also play a role in bone homeostasis; receptor signaling activates pathways that inhibit osteoclast differentiation. Ligand binding leads to a conformation change that triggers signaling via G-proteins that activate phospholipase C, leading to an increase of the intracellular calcium concentration. Seems to act through a G(q) and G(i)-mediated pathway. Mediates the anti-inflammatory effects of omega-3 polyunsaturated fatty acids (PUFAs) via inhibition of NLRP3 inflammasome activation.</text>
</comment>
<evidence type="ECO:0000256" key="19">
    <source>
        <dbReference type="ARBA" id="ARBA00023319"/>
    </source>
</evidence>
<dbReference type="InterPro" id="IPR000276">
    <property type="entry name" value="GPCR_Rhodpsn"/>
</dbReference>
<evidence type="ECO:0000256" key="1">
    <source>
        <dbReference type="ARBA" id="ARBA00004251"/>
    </source>
</evidence>
<dbReference type="CDD" id="cd15170">
    <property type="entry name" value="7tmA_FFAR2_FFAR3"/>
    <property type="match status" value="1"/>
</dbReference>
<evidence type="ECO:0000256" key="11">
    <source>
        <dbReference type="ARBA" id="ARBA00022989"/>
    </source>
</evidence>
<dbReference type="GO" id="GO:0009897">
    <property type="term" value="C:external side of plasma membrane"/>
    <property type="evidence" value="ECO:0007669"/>
    <property type="project" value="TreeGrafter"/>
</dbReference>
<dbReference type="PROSITE" id="PS50262">
    <property type="entry name" value="G_PROTEIN_RECEP_F1_2"/>
    <property type="match status" value="2"/>
</dbReference>
<dbReference type="InterPro" id="IPR003598">
    <property type="entry name" value="Ig_sub2"/>
</dbReference>
<proteinExistence type="inferred from homology"/>
<dbReference type="eggNOG" id="ENOG502QQGM">
    <property type="taxonomic scope" value="Eukaryota"/>
</dbReference>
<feature type="domain" description="G-protein coupled receptors family 1 profile" evidence="29">
    <location>
        <begin position="1178"/>
        <end position="1423"/>
    </location>
</feature>
<evidence type="ECO:0000256" key="6">
    <source>
        <dbReference type="ARBA" id="ARBA00022692"/>
    </source>
</evidence>
<evidence type="ECO:0000256" key="9">
    <source>
        <dbReference type="ARBA" id="ARBA00022737"/>
    </source>
</evidence>
<feature type="transmembrane region" description="Helical" evidence="28">
    <location>
        <begin position="1199"/>
        <end position="1217"/>
    </location>
</feature>
<evidence type="ECO:0000259" key="29">
    <source>
        <dbReference type="PROSITE" id="PS50262"/>
    </source>
</evidence>
<name>A0A091DJS4_FUKDA</name>
<dbReference type="InterPro" id="IPR013783">
    <property type="entry name" value="Ig-like_fold"/>
</dbReference>
<dbReference type="PRINTS" id="PR00237">
    <property type="entry name" value="GPCRRHODOPSN"/>
</dbReference>
<dbReference type="GO" id="GO:0019903">
    <property type="term" value="F:protein phosphatase binding"/>
    <property type="evidence" value="ECO:0007669"/>
    <property type="project" value="TreeGrafter"/>
</dbReference>
<protein>
    <recommendedName>
        <fullName evidence="22">B-cell receptor CD22</fullName>
    </recommendedName>
    <alternativeName>
        <fullName evidence="3">Free fatty acid receptor 1</fullName>
    </alternativeName>
    <alternativeName>
        <fullName evidence="20">G-protein coupled receptor 40</fullName>
    </alternativeName>
    <alternativeName>
        <fullName evidence="23">Sialic acid-binding Ig-like lectin 2</fullName>
    </alternativeName>
</protein>
<keyword evidence="17" id="KW-0325">Glycoprotein</keyword>
<feature type="region of interest" description="Disordered" evidence="27">
    <location>
        <begin position="772"/>
        <end position="810"/>
    </location>
</feature>
<evidence type="ECO:0000256" key="10">
    <source>
        <dbReference type="ARBA" id="ARBA00022889"/>
    </source>
</evidence>
<dbReference type="InterPro" id="IPR013312">
    <property type="entry name" value="GPR40-rel_orph"/>
</dbReference>
<comment type="subunit">
    <text evidence="26">Predominantly monomer of isoform CD22-beta. Also found as heterodimer of isoform CD22-beta and a shorter isoform. Interacts with PTPN6/SHP-1, LYN, SYK, PIK3R1/PIK3R2 and PLCG1 upon phosphorylation. Interacts with GRB2, INPP5D and SHC1 upon phosphorylation. May form a complex with INPP5D/SHIP, GRB2 and SHC1.</text>
</comment>
<evidence type="ECO:0000256" key="22">
    <source>
        <dbReference type="ARBA" id="ARBA00040106"/>
    </source>
</evidence>
<comment type="similarity">
    <text evidence="21">Belongs to the immunoglobulin superfamily. SIGLEC (sialic acid binding Ig-like lectin) family.</text>
</comment>
<feature type="transmembrane region" description="Helical" evidence="28">
    <location>
        <begin position="931"/>
        <end position="953"/>
    </location>
</feature>
<feature type="domain" description="Ig-like" evidence="30">
    <location>
        <begin position="511"/>
        <end position="588"/>
    </location>
</feature>
<feature type="transmembrane region" description="Helical" evidence="28">
    <location>
        <begin position="1408"/>
        <end position="1425"/>
    </location>
</feature>
<dbReference type="GO" id="GO:0005769">
    <property type="term" value="C:early endosome"/>
    <property type="evidence" value="ECO:0007669"/>
    <property type="project" value="TreeGrafter"/>
</dbReference>
<dbReference type="PANTHER" id="PTHR46958">
    <property type="entry name" value="B-CELL RECEPTOR CD22"/>
    <property type="match status" value="1"/>
</dbReference>
<evidence type="ECO:0000313" key="31">
    <source>
        <dbReference type="EMBL" id="KFO32379.1"/>
    </source>
</evidence>